<proteinExistence type="predicted"/>
<name>A0A5A7PCF5_STRAF</name>
<organism evidence="2 3">
    <name type="scientific">Striga asiatica</name>
    <name type="common">Asiatic witchweed</name>
    <name type="synonym">Buchnera asiatica</name>
    <dbReference type="NCBI Taxonomy" id="4170"/>
    <lineage>
        <taxon>Eukaryota</taxon>
        <taxon>Viridiplantae</taxon>
        <taxon>Streptophyta</taxon>
        <taxon>Embryophyta</taxon>
        <taxon>Tracheophyta</taxon>
        <taxon>Spermatophyta</taxon>
        <taxon>Magnoliopsida</taxon>
        <taxon>eudicotyledons</taxon>
        <taxon>Gunneridae</taxon>
        <taxon>Pentapetalae</taxon>
        <taxon>asterids</taxon>
        <taxon>lamiids</taxon>
        <taxon>Lamiales</taxon>
        <taxon>Orobanchaceae</taxon>
        <taxon>Buchnereae</taxon>
        <taxon>Striga</taxon>
    </lineage>
</organism>
<evidence type="ECO:0000313" key="3">
    <source>
        <dbReference type="Proteomes" id="UP000325081"/>
    </source>
</evidence>
<protein>
    <submittedName>
        <fullName evidence="2">F-box family protein</fullName>
    </submittedName>
</protein>
<dbReference type="EMBL" id="BKCP01004339">
    <property type="protein sequence ID" value="GER30360.1"/>
    <property type="molecule type" value="Genomic_DNA"/>
</dbReference>
<sequence>MSSSSSPVPPNRTLPDEILEEILHRLSKEDLERFKLVCHHWEDIIRPLQDRQRDEYKHRLNEARDQAYAIWLADFMADGETVDEAHARLKDDRGLEDLDDEYTHEFIETAEYLGGIRNYVDIGSKTRNEILGRH</sequence>
<dbReference type="SMART" id="SM00256">
    <property type="entry name" value="FBOX"/>
    <property type="match status" value="1"/>
</dbReference>
<reference evidence="3" key="1">
    <citation type="journal article" date="2019" name="Curr. Biol.">
        <title>Genome Sequence of Striga asiatica Provides Insight into the Evolution of Plant Parasitism.</title>
        <authorList>
            <person name="Yoshida S."/>
            <person name="Kim S."/>
            <person name="Wafula E.K."/>
            <person name="Tanskanen J."/>
            <person name="Kim Y.M."/>
            <person name="Honaas L."/>
            <person name="Yang Z."/>
            <person name="Spallek T."/>
            <person name="Conn C.E."/>
            <person name="Ichihashi Y."/>
            <person name="Cheong K."/>
            <person name="Cui S."/>
            <person name="Der J.P."/>
            <person name="Gundlach H."/>
            <person name="Jiao Y."/>
            <person name="Hori C."/>
            <person name="Ishida J.K."/>
            <person name="Kasahara H."/>
            <person name="Kiba T."/>
            <person name="Kim M.S."/>
            <person name="Koo N."/>
            <person name="Laohavisit A."/>
            <person name="Lee Y.H."/>
            <person name="Lumba S."/>
            <person name="McCourt P."/>
            <person name="Mortimer J.C."/>
            <person name="Mutuku J.M."/>
            <person name="Nomura T."/>
            <person name="Sasaki-Sekimoto Y."/>
            <person name="Seto Y."/>
            <person name="Wang Y."/>
            <person name="Wakatake T."/>
            <person name="Sakakibara H."/>
            <person name="Demura T."/>
            <person name="Yamaguchi S."/>
            <person name="Yoneyama K."/>
            <person name="Manabe R.I."/>
            <person name="Nelson D.C."/>
            <person name="Schulman A.H."/>
            <person name="Timko M.P."/>
            <person name="dePamphilis C.W."/>
            <person name="Choi D."/>
            <person name="Shirasu K."/>
        </authorList>
    </citation>
    <scope>NUCLEOTIDE SEQUENCE [LARGE SCALE GENOMIC DNA]</scope>
    <source>
        <strain evidence="3">cv. UVA1</strain>
    </source>
</reference>
<evidence type="ECO:0000313" key="2">
    <source>
        <dbReference type="EMBL" id="GER30360.1"/>
    </source>
</evidence>
<dbReference type="InterPro" id="IPR036047">
    <property type="entry name" value="F-box-like_dom_sf"/>
</dbReference>
<keyword evidence="3" id="KW-1185">Reference proteome</keyword>
<dbReference type="Proteomes" id="UP000325081">
    <property type="component" value="Unassembled WGS sequence"/>
</dbReference>
<evidence type="ECO:0000259" key="1">
    <source>
        <dbReference type="PROSITE" id="PS50181"/>
    </source>
</evidence>
<gene>
    <name evidence="2" type="ORF">STAS_06298</name>
</gene>
<dbReference type="SUPFAM" id="SSF81383">
    <property type="entry name" value="F-box domain"/>
    <property type="match status" value="1"/>
</dbReference>
<accession>A0A5A7PCF5</accession>
<dbReference type="Gene3D" id="1.20.1280.50">
    <property type="match status" value="1"/>
</dbReference>
<comment type="caution">
    <text evidence="2">The sequence shown here is derived from an EMBL/GenBank/DDBJ whole genome shotgun (WGS) entry which is preliminary data.</text>
</comment>
<dbReference type="AlphaFoldDB" id="A0A5A7PCF5"/>
<dbReference type="PROSITE" id="PS50181">
    <property type="entry name" value="FBOX"/>
    <property type="match status" value="1"/>
</dbReference>
<dbReference type="InterPro" id="IPR001810">
    <property type="entry name" value="F-box_dom"/>
</dbReference>
<dbReference type="Pfam" id="PF00646">
    <property type="entry name" value="F-box"/>
    <property type="match status" value="1"/>
</dbReference>
<dbReference type="OrthoDB" id="1731189at2759"/>
<feature type="domain" description="F-box" evidence="1">
    <location>
        <begin position="8"/>
        <end position="60"/>
    </location>
</feature>